<feature type="region of interest" description="Disordered" evidence="8">
    <location>
        <begin position="191"/>
        <end position="293"/>
    </location>
</feature>
<evidence type="ECO:0000259" key="10">
    <source>
        <dbReference type="Pfam" id="PF05649"/>
    </source>
</evidence>
<evidence type="ECO:0000313" key="12">
    <source>
        <dbReference type="Proteomes" id="UP000821853"/>
    </source>
</evidence>
<evidence type="ECO:0000256" key="8">
    <source>
        <dbReference type="SAM" id="MobiDB-lite"/>
    </source>
</evidence>
<reference evidence="11 12" key="1">
    <citation type="journal article" date="2020" name="Cell">
        <title>Large-Scale Comparative Analyses of Tick Genomes Elucidate Their Genetic Diversity and Vector Capacities.</title>
        <authorList>
            <consortium name="Tick Genome and Microbiome Consortium (TIGMIC)"/>
            <person name="Jia N."/>
            <person name="Wang J."/>
            <person name="Shi W."/>
            <person name="Du L."/>
            <person name="Sun Y."/>
            <person name="Zhan W."/>
            <person name="Jiang J.F."/>
            <person name="Wang Q."/>
            <person name="Zhang B."/>
            <person name="Ji P."/>
            <person name="Bell-Sakyi L."/>
            <person name="Cui X.M."/>
            <person name="Yuan T.T."/>
            <person name="Jiang B.G."/>
            <person name="Yang W.F."/>
            <person name="Lam T.T."/>
            <person name="Chang Q.C."/>
            <person name="Ding S.J."/>
            <person name="Wang X.J."/>
            <person name="Zhu J.G."/>
            <person name="Ruan X.D."/>
            <person name="Zhao L."/>
            <person name="Wei J.T."/>
            <person name="Ye R.Z."/>
            <person name="Que T.C."/>
            <person name="Du C.H."/>
            <person name="Zhou Y.H."/>
            <person name="Cheng J.X."/>
            <person name="Dai P.F."/>
            <person name="Guo W.B."/>
            <person name="Han X.H."/>
            <person name="Huang E.J."/>
            <person name="Li L.F."/>
            <person name="Wei W."/>
            <person name="Gao Y.C."/>
            <person name="Liu J.Z."/>
            <person name="Shao H.Z."/>
            <person name="Wang X."/>
            <person name="Wang C.C."/>
            <person name="Yang T.C."/>
            <person name="Huo Q.B."/>
            <person name="Li W."/>
            <person name="Chen H.Y."/>
            <person name="Chen S.E."/>
            <person name="Zhou L.G."/>
            <person name="Ni X.B."/>
            <person name="Tian J.H."/>
            <person name="Sheng Y."/>
            <person name="Liu T."/>
            <person name="Pan Y.S."/>
            <person name="Xia L.Y."/>
            <person name="Li J."/>
            <person name="Zhao F."/>
            <person name="Cao W.C."/>
        </authorList>
    </citation>
    <scope>NUCLEOTIDE SEQUENCE [LARGE SCALE GENOMIC DNA]</scope>
    <source>
        <strain evidence="11">HaeL-2018</strain>
    </source>
</reference>
<feature type="region of interest" description="Disordered" evidence="8">
    <location>
        <begin position="89"/>
        <end position="115"/>
    </location>
</feature>
<feature type="region of interest" description="Disordered" evidence="8">
    <location>
        <begin position="356"/>
        <end position="401"/>
    </location>
</feature>
<feature type="domain" description="Peptidase M13 C-terminal" evidence="9">
    <location>
        <begin position="1857"/>
        <end position="1946"/>
    </location>
</feature>
<feature type="compositionally biased region" description="Polar residues" evidence="8">
    <location>
        <begin position="221"/>
        <end position="238"/>
    </location>
</feature>
<feature type="region of interest" description="Disordered" evidence="8">
    <location>
        <begin position="983"/>
        <end position="1070"/>
    </location>
</feature>
<comment type="similarity">
    <text evidence="2">Belongs to the peptidase M13 family.</text>
</comment>
<keyword evidence="4" id="KW-0479">Metal-binding</keyword>
<dbReference type="InterPro" id="IPR024079">
    <property type="entry name" value="MetalloPept_cat_dom_sf"/>
</dbReference>
<feature type="domain" description="Peptidase M13 N-terminal" evidence="10">
    <location>
        <begin position="1311"/>
        <end position="1673"/>
    </location>
</feature>
<dbReference type="InterPro" id="IPR018497">
    <property type="entry name" value="Peptidase_M13_C"/>
</dbReference>
<sequence>MSSSLSSRKKKNYSVRALVPENEEDGPCDAMAQRRSPEPLMDPTAMDAVTDGGVATPQPLLGVPQAVPADSPGGEPAGYILEQPGIRTPCPGATPSEPSRIHGRSPPADQQGVPAVTATGPETASLVGLEPALQTGKPVSTAAGVPVAESQVPVSMAVVPKPQVSIANAPYTTAKSNEGIPVTPAAGIAPETAEARVPSRDSAPAVETLSAPPIRKPSLTVPISTPRSATQKSKTSVQEKGPSARLIPDQQATPDMVNTSSAPPLSTSSLDRHPSTCAAMQGGPKLVPSTPNTLSEQVVPPILLGTRRRSSTCKVLSFAQAATEPPTPIPTVSPPLTPGVSSVAPLPPSPMVINAPDNGPEIPSASSAGALQPEKKAEDSVAGVRSPQTKEGLHGPVVSPVPDYGYSAGRGFPGYREDPSNWRFPGAGARPGVSPSAVAPTPAAPSAAVFGSSKMATARQVAAFPGAYIRQQSSWNMPLSPEALDTHTAAGELQPADDTTPETETAQRQPDSLFSTSYTRLTWSTVTIPSAPFTFASSSIIGSVDAKTEPHHQVAEDSFQNGQAPIALAALTEASKRSAVTTTVDKPQATTKGMAPRVAATAVIAPTVGKKPSTTTMITAEAAKPPVPTNAVASVVAGKAVTGPTMGKRPSTTTLATAKAAKPQATTKEVVSTVVGKAVSGPTIGRPISRTVVSKRPSAADLRSTTLHMRPGDTPDAAAASGSEESKLRLATSHAVETFKEQREELDDGKAQVGVQPLLAWCKKRPKGKISLVVQAPPSAQGSNLSLKLKPGTAKGERRLSNISQASKFKMNTDRLKTSTSKHATSNITAVKGTSVGRAHRRESSLTGENRKISARTSDIQYEKSELFNSNTKQTSASLIKRRFSKLPSITSANQASAAAPRIASSFSASSSEKPNLQNSQIDVGGGKDSTSFKTAELPKYQLVLARARKLCRNKILLEVESPLTKKPTSHSKEIIDKRQQEVFSTAPTRHEVSERMSLGRKPSDSSTLNSQARKNSITRTRDVSARSAKALAATAVKKNARKTTSATSAENKKSEPHKQKRSFQETKSSNRAAAYPVFLTQDKYSALHMAGGGGESPVGIVAMGPFRRSLGLAQLNDTESEGDATSQLVFTVSPSSPPAVSVREGLGTPTEIFQLAPCTESDQPPDCDPPSLASSVFEKRKKAKKHKVKDVGNNAPPEGSEGEPLQLPRVTSRYVQANLETSGEGHAEAALRDEDTPSVLIASTLFLVAVVLALLIALTYLQATVTPPSETQPIPSPPAASAIVYCSSEFCDREAEYIKSLLGARGTDACENFYEYVCTAWSQSHPAGGSIGTGAAVSTDTIIQDRLVHMLASFLPSNRAEDISVAVPLFNACTDRKKAYAATRDIKELLKRWRIGQWPREAPGTIKDVWVFAGELVRDLGLVSLIELEVVASLENPDHTFIELRKPSLLFAGNDVYRSSVKTLFQLALRDAASEFTQASKAEILGEVMQVFIRFSSAPLELGSTEIDVDKFPGLVAATVNQSELDVDIKDFLYVSFDNATILNPERVIMIKPVKYVRDFLATAMREVAPRALLNYIGFLVIVHFSPFLPEQQVNLRQLFAKSFLGRTLPHVTNSSALCMIAVERAVPTCFSKLSMNIFKDLEYDLHVPEKLSQLEKAFARNIRHLAWMNDELALLKRYRIKRGRASQFGPAAAAGYNSSCPHSQRPPTMGSPVHYYHSVSRQQQRSRLQRALSGRAAATESGSNFRPSSVRASYDRLLHRVLVPAALFNTSVPVNSVGFSLQLARYAVRFYHALLDSMFLVDLDPGYWGGDAPRRRLEGLLECFEEDLRLLPARLRGQVAPDSALSRAAVLQQTVALQLAFRAFQELWQVRRSWKQDFRYQRLPQLSSDALFFVYYALDNCESSDVVYKEHAGHWLPADYRVNLPLRHLVEFASLFNCSAETSMGRMISGHTCNVVSPGTWSGLAPRNT</sequence>
<keyword evidence="7" id="KW-0482">Metalloprotease</keyword>
<dbReference type="PANTHER" id="PTHR11733">
    <property type="entry name" value="ZINC METALLOPROTEASE FAMILY M13 NEPRILYSIN-RELATED"/>
    <property type="match status" value="1"/>
</dbReference>
<dbReference type="InterPro" id="IPR042089">
    <property type="entry name" value="Peptidase_M13_dom_2"/>
</dbReference>
<protein>
    <submittedName>
        <fullName evidence="11">Uncharacterized protein</fullName>
    </submittedName>
</protein>
<dbReference type="GO" id="GO:0004222">
    <property type="term" value="F:metalloendopeptidase activity"/>
    <property type="evidence" value="ECO:0007669"/>
    <property type="project" value="InterPro"/>
</dbReference>
<dbReference type="Gene3D" id="3.40.390.10">
    <property type="entry name" value="Collagenase (Catalytic Domain)"/>
    <property type="match status" value="1"/>
</dbReference>
<dbReference type="SUPFAM" id="SSF55486">
    <property type="entry name" value="Metalloproteases ('zincins'), catalytic domain"/>
    <property type="match status" value="1"/>
</dbReference>
<feature type="region of interest" description="Disordered" evidence="8">
    <location>
        <begin position="1179"/>
        <end position="1209"/>
    </location>
</feature>
<feature type="compositionally biased region" description="Low complexity" evidence="8">
    <location>
        <begin position="1026"/>
        <end position="1038"/>
    </location>
</feature>
<organism evidence="11 12">
    <name type="scientific">Haemaphysalis longicornis</name>
    <name type="common">Bush tick</name>
    <dbReference type="NCBI Taxonomy" id="44386"/>
    <lineage>
        <taxon>Eukaryota</taxon>
        <taxon>Metazoa</taxon>
        <taxon>Ecdysozoa</taxon>
        <taxon>Arthropoda</taxon>
        <taxon>Chelicerata</taxon>
        <taxon>Arachnida</taxon>
        <taxon>Acari</taxon>
        <taxon>Parasitiformes</taxon>
        <taxon>Ixodida</taxon>
        <taxon>Ixodoidea</taxon>
        <taxon>Ixodidae</taxon>
        <taxon>Haemaphysalinae</taxon>
        <taxon>Haemaphysalis</taxon>
    </lineage>
</organism>
<evidence type="ECO:0000256" key="3">
    <source>
        <dbReference type="ARBA" id="ARBA00022670"/>
    </source>
</evidence>
<feature type="compositionally biased region" description="Polar residues" evidence="8">
    <location>
        <begin position="818"/>
        <end position="829"/>
    </location>
</feature>
<dbReference type="GO" id="GO:0016485">
    <property type="term" value="P:protein processing"/>
    <property type="evidence" value="ECO:0007669"/>
    <property type="project" value="TreeGrafter"/>
</dbReference>
<dbReference type="Pfam" id="PF01431">
    <property type="entry name" value="Peptidase_M13"/>
    <property type="match status" value="1"/>
</dbReference>
<keyword evidence="5" id="KW-0378">Hydrolase</keyword>
<proteinExistence type="inferred from homology"/>
<dbReference type="InterPro" id="IPR000718">
    <property type="entry name" value="Peptidase_M13"/>
</dbReference>
<name>A0A9J6G6H6_HAELO</name>
<evidence type="ECO:0000256" key="2">
    <source>
        <dbReference type="ARBA" id="ARBA00007357"/>
    </source>
</evidence>
<evidence type="ECO:0000256" key="6">
    <source>
        <dbReference type="ARBA" id="ARBA00022833"/>
    </source>
</evidence>
<dbReference type="VEuPathDB" id="VectorBase:HLOH_056298"/>
<keyword evidence="12" id="KW-1185">Reference proteome</keyword>
<dbReference type="PANTHER" id="PTHR11733:SF241">
    <property type="entry name" value="GH26575P-RELATED"/>
    <property type="match status" value="1"/>
</dbReference>
<dbReference type="Proteomes" id="UP000821853">
    <property type="component" value="Chromosome 3"/>
</dbReference>
<feature type="region of interest" description="Disordered" evidence="8">
    <location>
        <begin position="1"/>
        <end position="75"/>
    </location>
</feature>
<feature type="region of interest" description="Disordered" evidence="8">
    <location>
        <begin position="907"/>
        <end position="928"/>
    </location>
</feature>
<feature type="compositionally biased region" description="Polar residues" evidence="8">
    <location>
        <begin position="913"/>
        <end position="922"/>
    </location>
</feature>
<gene>
    <name evidence="11" type="ORF">HPB48_022054</name>
</gene>
<accession>A0A9J6G6H6</accession>
<feature type="compositionally biased region" description="Low complexity" evidence="8">
    <location>
        <begin position="259"/>
        <end position="269"/>
    </location>
</feature>
<comment type="cofactor">
    <cofactor evidence="1">
        <name>Zn(2+)</name>
        <dbReference type="ChEBI" id="CHEBI:29105"/>
    </cofactor>
</comment>
<feature type="compositionally biased region" description="Polar residues" evidence="8">
    <location>
        <begin position="1005"/>
        <end position="1019"/>
    </location>
</feature>
<dbReference type="EMBL" id="JABSTR010000005">
    <property type="protein sequence ID" value="KAH9370869.1"/>
    <property type="molecule type" value="Genomic_DNA"/>
</dbReference>
<evidence type="ECO:0000256" key="1">
    <source>
        <dbReference type="ARBA" id="ARBA00001947"/>
    </source>
</evidence>
<feature type="region of interest" description="Disordered" evidence="8">
    <location>
        <begin position="814"/>
        <end position="852"/>
    </location>
</feature>
<dbReference type="PROSITE" id="PS51885">
    <property type="entry name" value="NEPRILYSIN"/>
    <property type="match status" value="1"/>
</dbReference>
<dbReference type="OMA" id="CMIAVER"/>
<evidence type="ECO:0000313" key="11">
    <source>
        <dbReference type="EMBL" id="KAH9370869.1"/>
    </source>
</evidence>
<keyword evidence="6" id="KW-0862">Zinc</keyword>
<dbReference type="GO" id="GO:0046872">
    <property type="term" value="F:metal ion binding"/>
    <property type="evidence" value="ECO:0007669"/>
    <property type="project" value="UniProtKB-KW"/>
</dbReference>
<evidence type="ECO:0000256" key="7">
    <source>
        <dbReference type="ARBA" id="ARBA00023049"/>
    </source>
</evidence>
<evidence type="ECO:0000256" key="5">
    <source>
        <dbReference type="ARBA" id="ARBA00022801"/>
    </source>
</evidence>
<comment type="caution">
    <text evidence="11">The sequence shown here is derived from an EMBL/GenBank/DDBJ whole genome shotgun (WGS) entry which is preliminary data.</text>
</comment>
<feature type="region of interest" description="Disordered" evidence="8">
    <location>
        <begin position="693"/>
        <end position="726"/>
    </location>
</feature>
<feature type="compositionally biased region" description="Basic residues" evidence="8">
    <location>
        <begin position="1180"/>
        <end position="1189"/>
    </location>
</feature>
<dbReference type="Gene3D" id="1.10.1380.10">
    <property type="entry name" value="Neutral endopeptidase , domain2"/>
    <property type="match status" value="1"/>
</dbReference>
<dbReference type="GO" id="GO:0005886">
    <property type="term" value="C:plasma membrane"/>
    <property type="evidence" value="ECO:0007669"/>
    <property type="project" value="TreeGrafter"/>
</dbReference>
<keyword evidence="3" id="KW-0645">Protease</keyword>
<dbReference type="Pfam" id="PF05649">
    <property type="entry name" value="Peptidase_M13_N"/>
    <property type="match status" value="1"/>
</dbReference>
<dbReference type="InterPro" id="IPR008753">
    <property type="entry name" value="Peptidase_M13_N"/>
</dbReference>
<evidence type="ECO:0000259" key="9">
    <source>
        <dbReference type="Pfam" id="PF01431"/>
    </source>
</evidence>
<evidence type="ECO:0000256" key="4">
    <source>
        <dbReference type="ARBA" id="ARBA00022723"/>
    </source>
</evidence>